<feature type="coiled-coil region" evidence="2">
    <location>
        <begin position="219"/>
        <end position="256"/>
    </location>
</feature>
<dbReference type="GO" id="GO:0006310">
    <property type="term" value="P:DNA recombination"/>
    <property type="evidence" value="ECO:0007669"/>
    <property type="project" value="InterPro"/>
</dbReference>
<dbReference type="Proteomes" id="UP000018009">
    <property type="component" value="Unassembled WGS sequence"/>
</dbReference>
<dbReference type="Gene3D" id="3.30.930.30">
    <property type="match status" value="1"/>
</dbReference>
<comment type="caution">
    <text evidence="3">The sequence shown here is derived from an EMBL/GenBank/DDBJ whole genome shotgun (WGS) entry which is preliminary data.</text>
</comment>
<sequence>MASIDFKKIKSAGELKAMLRHCDNDERLKHEHSNEDIDKEKTHENINYTKLTYGQSCARFDKRIEILDSSTNKNKRKDRVVAFGLTVPSCEGMTREESASFFMDCCKLFQSEFNARNIISAIAHYDEIHSYIVAGEMKESREHLHFYVIPEIDGQLNGKNFSSKKRMIELNKKLEKLAIEKYHKNFLTKEPARKRSVEELKSISNSEQERRIKVRDELMLEIENKSNSLKKTLMELRELEAKRDSEEQAYMNYQEEPFDYPAEIKRKKPLLGKETIEIEASEYDRFVSKVAECEDVLLYSKKREGTISEIETQFKESILEANKVLDEAEQMRNRTESLSKQARHYKKSLESIRVYAIKHDDEKLKEFATKALLLDVDKPLQKTAEKTLKNVMHHDDYER</sequence>
<dbReference type="AlphaFoldDB" id="R6JM87"/>
<dbReference type="CDD" id="cd17242">
    <property type="entry name" value="MobM_relaxase"/>
    <property type="match status" value="1"/>
</dbReference>
<gene>
    <name evidence="3" type="ORF">BN486_00370</name>
</gene>
<protein>
    <submittedName>
        <fullName evidence="3">Plasmid recombination enzyme</fullName>
    </submittedName>
</protein>
<evidence type="ECO:0000256" key="2">
    <source>
        <dbReference type="SAM" id="Coils"/>
    </source>
</evidence>
<dbReference type="Pfam" id="PF01076">
    <property type="entry name" value="Mob_Pre"/>
    <property type="match status" value="1"/>
</dbReference>
<keyword evidence="2" id="KW-0175">Coiled coil</keyword>
<dbReference type="InterPro" id="IPR001668">
    <property type="entry name" value="Mob_Pre"/>
</dbReference>
<accession>R6JM87</accession>
<dbReference type="EMBL" id="CBDY010000157">
    <property type="protein sequence ID" value="CDB62435.1"/>
    <property type="molecule type" value="Genomic_DNA"/>
</dbReference>
<comment type="similarity">
    <text evidence="1">Belongs to the plasmid mobilization pre family.</text>
</comment>
<evidence type="ECO:0000313" key="4">
    <source>
        <dbReference type="Proteomes" id="UP000018009"/>
    </source>
</evidence>
<evidence type="ECO:0000313" key="3">
    <source>
        <dbReference type="EMBL" id="CDB62435.1"/>
    </source>
</evidence>
<name>R6JM87_9FIRM</name>
<dbReference type="RefSeq" id="WP_022200546.1">
    <property type="nucleotide sequence ID" value="NZ_FR885873.1"/>
</dbReference>
<dbReference type="GO" id="GO:0003677">
    <property type="term" value="F:DNA binding"/>
    <property type="evidence" value="ECO:0007669"/>
    <property type="project" value="InterPro"/>
</dbReference>
<organism evidence="3 4">
    <name type="scientific">[Clostridium] clostridioforme CAG:132</name>
    <dbReference type="NCBI Taxonomy" id="1263065"/>
    <lineage>
        <taxon>Bacteria</taxon>
        <taxon>Bacillati</taxon>
        <taxon>Bacillota</taxon>
        <taxon>Clostridia</taxon>
        <taxon>Lachnospirales</taxon>
        <taxon>Lachnospiraceae</taxon>
        <taxon>Enterocloster</taxon>
    </lineage>
</organism>
<reference evidence="3" key="1">
    <citation type="submission" date="2012-11" db="EMBL/GenBank/DDBJ databases">
        <title>Dependencies among metagenomic species, viruses, plasmids and units of genetic variation.</title>
        <authorList>
            <person name="Nielsen H.B."/>
            <person name="Almeida M."/>
            <person name="Juncker A.S."/>
            <person name="Rasmussen S."/>
            <person name="Li J."/>
            <person name="Sunagawa S."/>
            <person name="Plichta D."/>
            <person name="Gautier L."/>
            <person name="Le Chatelier E."/>
            <person name="Peletier E."/>
            <person name="Bonde I."/>
            <person name="Nielsen T."/>
            <person name="Manichanh C."/>
            <person name="Arumugam M."/>
            <person name="Batto J."/>
            <person name="Santos M.B.Q.D."/>
            <person name="Blom N."/>
            <person name="Borruel N."/>
            <person name="Burgdorf K.S."/>
            <person name="Boumezbeur F."/>
            <person name="Casellas F."/>
            <person name="Dore J."/>
            <person name="Guarner F."/>
            <person name="Hansen T."/>
            <person name="Hildebrand F."/>
            <person name="Kaas R.S."/>
            <person name="Kennedy S."/>
            <person name="Kristiansen K."/>
            <person name="Kultima J.R."/>
            <person name="Leonard P."/>
            <person name="Levenez F."/>
            <person name="Lund O."/>
            <person name="Moumen B."/>
            <person name="Le Paslier D."/>
            <person name="Pons N."/>
            <person name="Pedersen O."/>
            <person name="Prifti E."/>
            <person name="Qin J."/>
            <person name="Raes J."/>
            <person name="Tap J."/>
            <person name="Tims S."/>
            <person name="Ussery D.W."/>
            <person name="Yamada T."/>
            <person name="MetaHit consortium"/>
            <person name="Renault P."/>
            <person name="Sicheritz-Ponten T."/>
            <person name="Bork P."/>
            <person name="Wang J."/>
            <person name="Brunak S."/>
            <person name="Ehrlich S.D."/>
        </authorList>
    </citation>
    <scope>NUCLEOTIDE SEQUENCE [LARGE SCALE GENOMIC DNA]</scope>
</reference>
<evidence type="ECO:0000256" key="1">
    <source>
        <dbReference type="ARBA" id="ARBA00010657"/>
    </source>
</evidence>
<proteinExistence type="inferred from homology"/>